<feature type="chain" id="PRO_5011466505" description="Ig-like domain (Group 3)" evidence="1">
    <location>
        <begin position="29"/>
        <end position="513"/>
    </location>
</feature>
<protein>
    <recommendedName>
        <fullName evidence="4">Ig-like domain (Group 3)</fullName>
    </recommendedName>
</protein>
<evidence type="ECO:0000256" key="1">
    <source>
        <dbReference type="SAM" id="SignalP"/>
    </source>
</evidence>
<proteinExistence type="predicted"/>
<evidence type="ECO:0000313" key="2">
    <source>
        <dbReference type="EMBL" id="SDG15344.1"/>
    </source>
</evidence>
<dbReference type="InterPro" id="IPR013783">
    <property type="entry name" value="Ig-like_fold"/>
</dbReference>
<dbReference type="RefSeq" id="WP_092328797.1">
    <property type="nucleotide sequence ID" value="NZ_FNCP01000001.1"/>
</dbReference>
<dbReference type="Gene3D" id="2.60.40.10">
    <property type="entry name" value="Immunoglobulins"/>
    <property type="match status" value="1"/>
</dbReference>
<dbReference type="AlphaFoldDB" id="A0A1G7RXD5"/>
<keyword evidence="1" id="KW-0732">Signal</keyword>
<reference evidence="3" key="1">
    <citation type="submission" date="2016-10" db="EMBL/GenBank/DDBJ databases">
        <authorList>
            <person name="Varghese N."/>
            <person name="Submissions S."/>
        </authorList>
    </citation>
    <scope>NUCLEOTIDE SEQUENCE [LARGE SCALE GENOMIC DNA]</scope>
    <source>
        <strain evidence="3">DSM 8344</strain>
    </source>
</reference>
<keyword evidence="3" id="KW-1185">Reference proteome</keyword>
<dbReference type="OrthoDB" id="2744137at2"/>
<evidence type="ECO:0000313" key="3">
    <source>
        <dbReference type="Proteomes" id="UP000198656"/>
    </source>
</evidence>
<sequence length="513" mass="54126">MIKGIKKIMYTALFGLVFALSPVGLVQAADIEPDINMAEDVINAISIGDITSVNGKPSIEVTGLPVGATVKIYDQASDGKLLGSATVKTGQTSAIISLSNISTDVYVSVTLESARSVVTMKATEELEPESITVDNNAGAADIVTVSDLEVGDIIKVYDQAGTKLLGKATVSKGKTETTVSIPQLGSDEGEITVSVTRLGNKESDKCTKAYDEESYTYELAEHNITIVNNAGITDTVTVTDDEESSILEVGDIVKVYNHLEKLLGKSTAIKGKNGSVIAVVNIRQLGTDEGEVQVSVTSKGKRESEKCEKYFPEETGSKEPSEITVQNNLRKNDKVIVSELNVGDIVKVYSSASGGKLLGKATVATGKDEASVTIRQLSGGGAGSVWVSVTSRGAQESERVEQAYDAESELDLPTEIVSDLSFTDTDTDKDQIGGEISWTAPDDVSEVTHYEIYTSTNGTTKGTKLAKVAVGTNTYTIADDTDSTGLTHIAVFTLNSAGIASEGVFEAITDVNE</sequence>
<dbReference type="InterPro" id="IPR003961">
    <property type="entry name" value="FN3_dom"/>
</dbReference>
<feature type="signal peptide" evidence="1">
    <location>
        <begin position="1"/>
        <end position="28"/>
    </location>
</feature>
<dbReference type="STRING" id="1121419.SAMN05443529_101223"/>
<gene>
    <name evidence="2" type="ORF">SAMN05443529_101223</name>
</gene>
<dbReference type="EMBL" id="FNCP01000001">
    <property type="protein sequence ID" value="SDG15344.1"/>
    <property type="molecule type" value="Genomic_DNA"/>
</dbReference>
<dbReference type="Proteomes" id="UP000198656">
    <property type="component" value="Unassembled WGS sequence"/>
</dbReference>
<accession>A0A1G7RXD5</accession>
<evidence type="ECO:0008006" key="4">
    <source>
        <dbReference type="Google" id="ProtNLM"/>
    </source>
</evidence>
<organism evidence="2 3">
    <name type="scientific">Desulfosporosinus hippei DSM 8344</name>
    <dbReference type="NCBI Taxonomy" id="1121419"/>
    <lineage>
        <taxon>Bacteria</taxon>
        <taxon>Bacillati</taxon>
        <taxon>Bacillota</taxon>
        <taxon>Clostridia</taxon>
        <taxon>Eubacteriales</taxon>
        <taxon>Desulfitobacteriaceae</taxon>
        <taxon>Desulfosporosinus</taxon>
    </lineage>
</organism>
<name>A0A1G7RXD5_9FIRM</name>
<dbReference type="CDD" id="cd00063">
    <property type="entry name" value="FN3"/>
    <property type="match status" value="1"/>
</dbReference>